<evidence type="ECO:0000313" key="1">
    <source>
        <dbReference type="EMBL" id="SVD09542.1"/>
    </source>
</evidence>
<name>A0A382SJ10_9ZZZZ</name>
<organism evidence="1">
    <name type="scientific">marine metagenome</name>
    <dbReference type="NCBI Taxonomy" id="408172"/>
    <lineage>
        <taxon>unclassified sequences</taxon>
        <taxon>metagenomes</taxon>
        <taxon>ecological metagenomes</taxon>
    </lineage>
</organism>
<accession>A0A382SJ10</accession>
<proteinExistence type="predicted"/>
<gene>
    <name evidence="1" type="ORF">METZ01_LOCUS362396</name>
</gene>
<sequence>PKCNINRLGLQCEGDFSWNYILICYYFNKTIAKTK</sequence>
<feature type="non-terminal residue" evidence="1">
    <location>
        <position position="1"/>
    </location>
</feature>
<reference evidence="1" key="1">
    <citation type="submission" date="2018-05" db="EMBL/GenBank/DDBJ databases">
        <authorList>
            <person name="Lanie J.A."/>
            <person name="Ng W.-L."/>
            <person name="Kazmierczak K.M."/>
            <person name="Andrzejewski T.M."/>
            <person name="Davidsen T.M."/>
            <person name="Wayne K.J."/>
            <person name="Tettelin H."/>
            <person name="Glass J.I."/>
            <person name="Rusch D."/>
            <person name="Podicherti R."/>
            <person name="Tsui H.-C.T."/>
            <person name="Winkler M.E."/>
        </authorList>
    </citation>
    <scope>NUCLEOTIDE SEQUENCE</scope>
</reference>
<protein>
    <submittedName>
        <fullName evidence="1">Uncharacterized protein</fullName>
    </submittedName>
</protein>
<dbReference type="AlphaFoldDB" id="A0A382SJ10"/>
<dbReference type="EMBL" id="UINC01129271">
    <property type="protein sequence ID" value="SVD09542.1"/>
    <property type="molecule type" value="Genomic_DNA"/>
</dbReference>